<dbReference type="KEGG" id="dfa:DFA_01424"/>
<dbReference type="InterPro" id="IPR021280">
    <property type="entry name" value="TMEM260-like"/>
</dbReference>
<dbReference type="Proteomes" id="UP000007797">
    <property type="component" value="Unassembled WGS sequence"/>
</dbReference>
<dbReference type="Pfam" id="PF11028">
    <property type="entry name" value="TMEM260-like"/>
    <property type="match status" value="1"/>
</dbReference>
<feature type="transmembrane region" description="Helical" evidence="1">
    <location>
        <begin position="208"/>
        <end position="224"/>
    </location>
</feature>
<keyword evidence="1" id="KW-0472">Membrane</keyword>
<dbReference type="GeneID" id="14873390"/>
<dbReference type="PANTHER" id="PTHR16214">
    <property type="entry name" value="TRANSMEMBRANE PROTEIN 260"/>
    <property type="match status" value="1"/>
</dbReference>
<gene>
    <name evidence="2" type="ORF">DFA_01424</name>
</gene>
<feature type="transmembrane region" description="Helical" evidence="1">
    <location>
        <begin position="420"/>
        <end position="443"/>
    </location>
</feature>
<feature type="transmembrane region" description="Helical" evidence="1">
    <location>
        <begin position="488"/>
        <end position="508"/>
    </location>
</feature>
<proteinExistence type="predicted"/>
<accession>F4PSR0</accession>
<feature type="transmembrane region" description="Helical" evidence="1">
    <location>
        <begin position="313"/>
        <end position="332"/>
    </location>
</feature>
<evidence type="ECO:0000313" key="2">
    <source>
        <dbReference type="EMBL" id="EGG21538.1"/>
    </source>
</evidence>
<feature type="transmembrane region" description="Helical" evidence="1">
    <location>
        <begin position="391"/>
        <end position="408"/>
    </location>
</feature>
<dbReference type="RefSeq" id="XP_004359388.1">
    <property type="nucleotide sequence ID" value="XM_004359331.1"/>
</dbReference>
<reference evidence="3" key="1">
    <citation type="journal article" date="2011" name="Genome Res.">
        <title>Phylogeny-wide analysis of social amoeba genomes highlights ancient origins for complex intercellular communication.</title>
        <authorList>
            <person name="Heidel A.J."/>
            <person name="Lawal H.M."/>
            <person name="Felder M."/>
            <person name="Schilde C."/>
            <person name="Helps N.R."/>
            <person name="Tunggal B."/>
            <person name="Rivero F."/>
            <person name="John U."/>
            <person name="Schleicher M."/>
            <person name="Eichinger L."/>
            <person name="Platzer M."/>
            <person name="Noegel A.A."/>
            <person name="Schaap P."/>
            <person name="Gloeckner G."/>
        </authorList>
    </citation>
    <scope>NUCLEOTIDE SEQUENCE [LARGE SCALE GENOMIC DNA]</scope>
    <source>
        <strain evidence="3">SH3</strain>
    </source>
</reference>
<protein>
    <submittedName>
        <fullName evidence="2">Transmembrane protein</fullName>
    </submittedName>
</protein>
<keyword evidence="3" id="KW-1185">Reference proteome</keyword>
<feature type="transmembrane region" description="Helical" evidence="1">
    <location>
        <begin position="455"/>
        <end position="476"/>
    </location>
</feature>
<organism evidence="2 3">
    <name type="scientific">Cavenderia fasciculata</name>
    <name type="common">Slime mold</name>
    <name type="synonym">Dictyostelium fasciculatum</name>
    <dbReference type="NCBI Taxonomy" id="261658"/>
    <lineage>
        <taxon>Eukaryota</taxon>
        <taxon>Amoebozoa</taxon>
        <taxon>Evosea</taxon>
        <taxon>Eumycetozoa</taxon>
        <taxon>Dictyostelia</taxon>
        <taxon>Acytosteliales</taxon>
        <taxon>Cavenderiaceae</taxon>
        <taxon>Cavenderia</taxon>
    </lineage>
</organism>
<feature type="transmembrane region" description="Helical" evidence="1">
    <location>
        <begin position="184"/>
        <end position="202"/>
    </location>
</feature>
<keyword evidence="1" id="KW-1133">Transmembrane helix</keyword>
<dbReference type="EMBL" id="GL883010">
    <property type="protein sequence ID" value="EGG21538.1"/>
    <property type="molecule type" value="Genomic_DNA"/>
</dbReference>
<feature type="transmembrane region" description="Helical" evidence="1">
    <location>
        <begin position="231"/>
        <end position="249"/>
    </location>
</feature>
<dbReference type="PANTHER" id="PTHR16214:SF3">
    <property type="entry name" value="TRANSMEMBRANE PROTEIN 260"/>
    <property type="match status" value="1"/>
</dbReference>
<dbReference type="OrthoDB" id="197432at2759"/>
<sequence>MRASNDRFMDGVCACFFEVRPNLAAFGLCQNQHSIFVKNVVLDLKGGGGRKKVLSSNTSHVITSQTTSSTFNNNQDQDEKTKIRYQWAKNMLNWEDGSYSLITREEFRTNILYSLFIFITSFIIYVKTQYPDVSGGDAGELIITAHQLGIAHPPGYPLFTMFGHFFDSIIPFGTVAWKVSTMSSFFGAICSSVIYLVIKLWINDNWCGMVSAYLFTFSPLIWCYQIQGEVFSINNLFVALIMLMSVWYVRVRIYEDQVHNTSFWTSERIGYLSAFVCGLGLTNQHTLVVIVAPFAFWLMLIGGRDQFWTTKSLANMSLCALAGLSPYLYLFVSPRVNKVQYSWGNTATVSGFITHFLRQEYGTLQLYSGDSGTTQLIDRIILYFTNLSDQFSTVGVVFALIGLLSLLLGSNFKSFQSKSIGTMILFTFTFYVTFFFNLCNLPIEKPLYKGVFLRFFMQPNVIISLAIGVGLKSTFNIISKYNQSIKKYLLPIVSIVMIIYQIQLNYWMQDQSDNYSFRDYGHAILQNLPPNAILLVGGDLVTNVPQYLKLCHGVRTDVDIISLEVMSWDWFTVTQGPVYKNVIFPGRVYHPNLYDGFSLKTFLDSNQHRPVFISGDFKYGDNSFQQHYYTLFRGFSSQILPVNVDRHHYQIILKEYEKYPIFKLPNDTAKWPEDSWEYFLVNDVATHLEKGAENLLSTYLKESGEESDNALRLSIKMLTHALEIRAGKCWALKHLGLSYDHLRYRIMNNQSTKNPHSLYEKYTQQLHYYWGQYIDQCAHEKDQDWATIKSVIQTNK</sequence>
<dbReference type="AlphaFoldDB" id="F4PSR0"/>
<evidence type="ECO:0000313" key="3">
    <source>
        <dbReference type="Proteomes" id="UP000007797"/>
    </source>
</evidence>
<feature type="transmembrane region" description="Helical" evidence="1">
    <location>
        <begin position="110"/>
        <end position="126"/>
    </location>
</feature>
<evidence type="ECO:0000256" key="1">
    <source>
        <dbReference type="SAM" id="Phobius"/>
    </source>
</evidence>
<name>F4PSR0_CACFS</name>
<dbReference type="OMA" id="HSVNLMC"/>
<dbReference type="InterPro" id="IPR052724">
    <property type="entry name" value="GT117_domain-containing"/>
</dbReference>
<keyword evidence="1 2" id="KW-0812">Transmembrane</keyword>
<feature type="transmembrane region" description="Helical" evidence="1">
    <location>
        <begin position="269"/>
        <end position="301"/>
    </location>
</feature>